<evidence type="ECO:0000256" key="4">
    <source>
        <dbReference type="ARBA" id="ARBA00023125"/>
    </source>
</evidence>
<dbReference type="AlphaFoldDB" id="A0A6N2MQ78"/>
<keyword evidence="2 7" id="KW-0694">RNA-binding</keyword>
<evidence type="ECO:0000256" key="7">
    <source>
        <dbReference type="PROSITE-ProRule" id="PRU00176"/>
    </source>
</evidence>
<feature type="region of interest" description="Disordered" evidence="9">
    <location>
        <begin position="658"/>
        <end position="690"/>
    </location>
</feature>
<dbReference type="InterPro" id="IPR035979">
    <property type="entry name" value="RBD_domain_sf"/>
</dbReference>
<keyword evidence="6 8" id="KW-0539">Nucleus</keyword>
<dbReference type="EMBL" id="CAADRP010001929">
    <property type="protein sequence ID" value="VFU56534.1"/>
    <property type="molecule type" value="Genomic_DNA"/>
</dbReference>
<dbReference type="GO" id="GO:0003700">
    <property type="term" value="F:DNA-binding transcription factor activity"/>
    <property type="evidence" value="ECO:0007669"/>
    <property type="project" value="UniProtKB-UniRule"/>
</dbReference>
<name>A0A6N2MQ78_SALVM</name>
<evidence type="ECO:0000256" key="8">
    <source>
        <dbReference type="RuleBase" id="RU367155"/>
    </source>
</evidence>
<feature type="compositionally biased region" description="Polar residues" evidence="9">
    <location>
        <begin position="671"/>
        <end position="680"/>
    </location>
</feature>
<evidence type="ECO:0000256" key="9">
    <source>
        <dbReference type="SAM" id="MobiDB-lite"/>
    </source>
</evidence>
<dbReference type="CDD" id="cd21609">
    <property type="entry name" value="RRM1_PSRP2_like"/>
    <property type="match status" value="1"/>
</dbReference>
<dbReference type="InterPro" id="IPR000504">
    <property type="entry name" value="RRM_dom"/>
</dbReference>
<comment type="subcellular location">
    <subcellularLocation>
        <location evidence="1 8">Nucleus</location>
    </subcellularLocation>
</comment>
<organism evidence="11">
    <name type="scientific">Salix viminalis</name>
    <name type="common">Common osier</name>
    <name type="synonym">Basket willow</name>
    <dbReference type="NCBI Taxonomy" id="40686"/>
    <lineage>
        <taxon>Eukaryota</taxon>
        <taxon>Viridiplantae</taxon>
        <taxon>Streptophyta</taxon>
        <taxon>Embryophyta</taxon>
        <taxon>Tracheophyta</taxon>
        <taxon>Spermatophyta</taxon>
        <taxon>Magnoliopsida</taxon>
        <taxon>eudicotyledons</taxon>
        <taxon>Gunneridae</taxon>
        <taxon>Pentapetalae</taxon>
        <taxon>rosids</taxon>
        <taxon>fabids</taxon>
        <taxon>Malpighiales</taxon>
        <taxon>Salicaceae</taxon>
        <taxon>Saliceae</taxon>
        <taxon>Salix</taxon>
    </lineage>
</organism>
<keyword evidence="4 8" id="KW-0238">DNA-binding</keyword>
<evidence type="ECO:0000256" key="2">
    <source>
        <dbReference type="ARBA" id="ARBA00022884"/>
    </source>
</evidence>
<evidence type="ECO:0000259" key="10">
    <source>
        <dbReference type="PROSITE" id="PS50102"/>
    </source>
</evidence>
<dbReference type="PANTHER" id="PTHR48025:SF11">
    <property type="entry name" value="RNA-BINDING PROTEIN CP33, CHLOROPLASTIC"/>
    <property type="match status" value="1"/>
</dbReference>
<feature type="domain" description="RRM" evidence="10">
    <location>
        <begin position="585"/>
        <end position="663"/>
    </location>
</feature>
<dbReference type="Gene3D" id="3.30.70.330">
    <property type="match status" value="2"/>
</dbReference>
<dbReference type="PRINTS" id="PR00616">
    <property type="entry name" value="CCAATSUBUNTB"/>
</dbReference>
<evidence type="ECO:0000256" key="5">
    <source>
        <dbReference type="ARBA" id="ARBA00023163"/>
    </source>
</evidence>
<accession>A0A6N2MQ78</accession>
<gene>
    <name evidence="11" type="ORF">SVIM_LOCUS405824</name>
</gene>
<feature type="domain" description="RRM" evidence="10">
    <location>
        <begin position="482"/>
        <end position="560"/>
    </location>
</feature>
<comment type="subunit">
    <text evidence="8">Heterotrimer.</text>
</comment>
<dbReference type="InterPro" id="IPR012677">
    <property type="entry name" value="Nucleotide-bd_a/b_plait_sf"/>
</dbReference>
<evidence type="ECO:0000313" key="11">
    <source>
        <dbReference type="EMBL" id="VFU56534.1"/>
    </source>
</evidence>
<dbReference type="PROSITE" id="PS50102">
    <property type="entry name" value="RRM"/>
    <property type="match status" value="2"/>
</dbReference>
<dbReference type="GO" id="GO:0003729">
    <property type="term" value="F:mRNA binding"/>
    <property type="evidence" value="ECO:0007669"/>
    <property type="project" value="TreeGrafter"/>
</dbReference>
<dbReference type="SMART" id="SM00521">
    <property type="entry name" value="CBF"/>
    <property type="match status" value="1"/>
</dbReference>
<dbReference type="PROSITE" id="PS51152">
    <property type="entry name" value="NFYA_HAP2_2"/>
    <property type="match status" value="1"/>
</dbReference>
<keyword evidence="3 8" id="KW-0805">Transcription regulation</keyword>
<reference evidence="11" key="1">
    <citation type="submission" date="2019-03" db="EMBL/GenBank/DDBJ databases">
        <authorList>
            <person name="Mank J."/>
            <person name="Almeida P."/>
        </authorList>
    </citation>
    <scope>NUCLEOTIDE SEQUENCE</scope>
    <source>
        <strain evidence="11">78183</strain>
    </source>
</reference>
<dbReference type="GO" id="GO:0009535">
    <property type="term" value="C:chloroplast thylakoid membrane"/>
    <property type="evidence" value="ECO:0007669"/>
    <property type="project" value="TreeGrafter"/>
</dbReference>
<evidence type="ECO:0000256" key="1">
    <source>
        <dbReference type="ARBA" id="ARBA00004123"/>
    </source>
</evidence>
<evidence type="ECO:0000256" key="3">
    <source>
        <dbReference type="ARBA" id="ARBA00023015"/>
    </source>
</evidence>
<dbReference type="GO" id="GO:1901259">
    <property type="term" value="P:chloroplast rRNA processing"/>
    <property type="evidence" value="ECO:0007669"/>
    <property type="project" value="TreeGrafter"/>
</dbReference>
<dbReference type="PANTHER" id="PTHR48025">
    <property type="entry name" value="OS02G0815200 PROTEIN"/>
    <property type="match status" value="1"/>
</dbReference>
<dbReference type="Pfam" id="PF00076">
    <property type="entry name" value="RRM_1"/>
    <property type="match status" value="2"/>
</dbReference>
<dbReference type="Pfam" id="PF02045">
    <property type="entry name" value="CBFB_NFYA"/>
    <property type="match status" value="1"/>
</dbReference>
<dbReference type="SMART" id="SM00360">
    <property type="entry name" value="RRM"/>
    <property type="match status" value="2"/>
</dbReference>
<sequence length="690" mass="74854">MAHNKLKGVSLELVRNTLEIKKIKAINPVHFRGNLMAMKTFYVKDHEGSVHNPIGQLSTVPWWTAIGSQAVNGESCGLLKALPIEQPVGGGETATMHARMGAEQGLDKGNINQFTIFPGGGQKSVQGGISLQTALPEYCAHFELGFGQPVICAKYPSVDQCYGVFSTFGSQISGRIMLPMSMSTEDVPIYVNAKQYHGIIRRRKSRAKAAMENKLPRNRKPYMHRSRHLHAMRRPRGCGGRFLNAKELNDAKGITDAKKAGDFQLSQPTGSQNSEVLESGGATLNSSMEANCGGSNLSGSEVTSMYNRVDFDRFPFNHQGSTVHGFSGMDGGHGIAMPSSSLPALHFLFNFSHNFLKKMAALSMAASTVTSSPLHTKLSNLSFTHSPLPLPSHFSSKPLHKPLKALQLNNQNSNSLSLLSLPHSRGIFSATSDSFEAGTDENITAQDDPQSETDGFDHGVVEEEVEVEDGEDVEAIKATEEGKLYVGNLPYSTTSSELTEAFEEAGRVLSAEVIYDRVTDRSRGFGFVNMGSVEEAKKAIQMFNGTQFGGRSVRVNFPEVPRGGEREVMGPRIQSGNRGFIDSEHKIYAGNLGWRLTSEGLKDAFANQLGVISAKVIYERDSRRSRGFGFVSFESAENAEAALEAMNGVEVEGRPLRLNLAGERSPPPSAKENSTENNLESGELLSSIGA</sequence>
<dbReference type="InterPro" id="IPR050502">
    <property type="entry name" value="Euk_RNA-bind_prot"/>
</dbReference>
<comment type="function">
    <text evidence="8">Component of the sequence-specific heterotrimeric transcription factor (NF-Y) which specifically recognizes a 5'-CCAAT-3' box motif found in the promoters of its target genes.</text>
</comment>
<dbReference type="GO" id="GO:0003677">
    <property type="term" value="F:DNA binding"/>
    <property type="evidence" value="ECO:0007669"/>
    <property type="project" value="UniProtKB-KW"/>
</dbReference>
<evidence type="ECO:0000256" key="6">
    <source>
        <dbReference type="ARBA" id="ARBA00023242"/>
    </source>
</evidence>
<dbReference type="InterPro" id="IPR001289">
    <property type="entry name" value="NFYA"/>
</dbReference>
<protein>
    <recommendedName>
        <fullName evidence="8">Nuclear transcription factor Y subunit</fullName>
    </recommendedName>
</protein>
<comment type="similarity">
    <text evidence="8">Belongs to the NFYA/HAP2 subunit family.</text>
</comment>
<dbReference type="SUPFAM" id="SSF54928">
    <property type="entry name" value="RNA-binding domain, RBD"/>
    <property type="match status" value="1"/>
</dbReference>
<keyword evidence="5 8" id="KW-0804">Transcription</keyword>
<dbReference type="GO" id="GO:0005634">
    <property type="term" value="C:nucleus"/>
    <property type="evidence" value="ECO:0007669"/>
    <property type="project" value="UniProtKB-SubCell"/>
</dbReference>
<proteinExistence type="inferred from homology"/>
<dbReference type="Gene3D" id="6.10.250.2430">
    <property type="match status" value="1"/>
</dbReference>